<keyword evidence="2" id="KW-1003">Cell membrane</keyword>
<gene>
    <name evidence="3" type="ORF">SD70_11895</name>
</gene>
<protein>
    <recommendedName>
        <fullName evidence="2">NADH-quinone oxidoreductase subunit J</fullName>
        <ecNumber evidence="2">7.1.1.-</ecNumber>
    </recommendedName>
</protein>
<dbReference type="Gene3D" id="1.20.120.1200">
    <property type="entry name" value="NADH-ubiquinone/plastoquinone oxidoreductase chain 6, subunit NuoJ"/>
    <property type="match status" value="1"/>
</dbReference>
<evidence type="ECO:0000256" key="1">
    <source>
        <dbReference type="ARBA" id="ARBA00005698"/>
    </source>
</evidence>
<keyword evidence="2" id="KW-0874">Quinone</keyword>
<name>A0ABR5AIR6_9BACL</name>
<dbReference type="InterPro" id="IPR001457">
    <property type="entry name" value="NADH_UbQ/plastoQ_OxRdtase_su6"/>
</dbReference>
<dbReference type="Proteomes" id="UP000031967">
    <property type="component" value="Unassembled WGS sequence"/>
</dbReference>
<comment type="similarity">
    <text evidence="1 2">Belongs to the complex I subunit 6 family.</text>
</comment>
<comment type="catalytic activity">
    <reaction evidence="2">
        <text>a quinone + NADH + 5 H(+)(in) = a quinol + NAD(+) + 4 H(+)(out)</text>
        <dbReference type="Rhea" id="RHEA:57888"/>
        <dbReference type="ChEBI" id="CHEBI:15378"/>
        <dbReference type="ChEBI" id="CHEBI:24646"/>
        <dbReference type="ChEBI" id="CHEBI:57540"/>
        <dbReference type="ChEBI" id="CHEBI:57945"/>
        <dbReference type="ChEBI" id="CHEBI:132124"/>
    </reaction>
</comment>
<keyword evidence="2" id="KW-0472">Membrane</keyword>
<dbReference type="PANTHER" id="PTHR33269:SF17">
    <property type="entry name" value="NADH-UBIQUINONE OXIDOREDUCTASE CHAIN 6"/>
    <property type="match status" value="1"/>
</dbReference>
<organism evidence="3 4">
    <name type="scientific">Gordoniibacillus kamchatkensis</name>
    <dbReference type="NCBI Taxonomy" id="1590651"/>
    <lineage>
        <taxon>Bacteria</taxon>
        <taxon>Bacillati</taxon>
        <taxon>Bacillota</taxon>
        <taxon>Bacilli</taxon>
        <taxon>Bacillales</taxon>
        <taxon>Paenibacillaceae</taxon>
        <taxon>Gordoniibacillus</taxon>
    </lineage>
</organism>
<feature type="transmembrane region" description="Helical" evidence="2">
    <location>
        <begin position="64"/>
        <end position="83"/>
    </location>
</feature>
<comment type="subcellular location">
    <subcellularLocation>
        <location evidence="2">Cell membrane</location>
        <topology evidence="2">Multi-pass membrane protein</topology>
    </subcellularLocation>
</comment>
<evidence type="ECO:0000256" key="2">
    <source>
        <dbReference type="RuleBase" id="RU004429"/>
    </source>
</evidence>
<dbReference type="EMBL" id="JXAK01000018">
    <property type="protein sequence ID" value="KIL40623.1"/>
    <property type="molecule type" value="Genomic_DNA"/>
</dbReference>
<keyword evidence="2" id="KW-0520">NAD</keyword>
<dbReference type="NCBIfam" id="NF005168">
    <property type="entry name" value="PRK06638.2-3"/>
    <property type="match status" value="1"/>
</dbReference>
<dbReference type="EC" id="7.1.1.-" evidence="2"/>
<sequence>MLDRLIGFLSSGENLVFFVFSLVAICGAIFMISLTRVVHMVMALALTFLSLGGIYITLGAEFVGWVQVLIYAGAITILMIFGIMMTRHRGEAETEPQRPWHNGLLLVGAIVLFGILFYVIQNATITPQSAPVDPKDNTLQIGQLLFNQYVIPFEIMSVLLTVAFIGAIVVAKREED</sequence>
<dbReference type="InterPro" id="IPR042106">
    <property type="entry name" value="Nuo/plastoQ_OxRdtase_6_NuoJ"/>
</dbReference>
<comment type="function">
    <text evidence="2">NDH-1 shuttles electrons from NADH, via FMN and iron-sulfur (Fe-S) centers, to quinones in the respiratory chain. Couples the redox reaction to proton translocation (for every two electrons transferred, four hydrogen ions are translocated across the cytoplasmic membrane), and thus conserves the redox energy in a proton gradient.</text>
</comment>
<dbReference type="RefSeq" id="WP_041047789.1">
    <property type="nucleotide sequence ID" value="NZ_JXAK01000018.1"/>
</dbReference>
<dbReference type="PANTHER" id="PTHR33269">
    <property type="entry name" value="NADH-UBIQUINONE OXIDOREDUCTASE CHAIN 6"/>
    <property type="match status" value="1"/>
</dbReference>
<feature type="transmembrane region" description="Helical" evidence="2">
    <location>
        <begin position="15"/>
        <end position="34"/>
    </location>
</feature>
<accession>A0ABR5AIR6</accession>
<feature type="transmembrane region" description="Helical" evidence="2">
    <location>
        <begin position="149"/>
        <end position="171"/>
    </location>
</feature>
<feature type="transmembrane region" description="Helical" evidence="2">
    <location>
        <begin position="41"/>
        <end position="58"/>
    </location>
</feature>
<reference evidence="3 4" key="1">
    <citation type="submission" date="2014-12" db="EMBL/GenBank/DDBJ databases">
        <title>Draft genome sequence of Paenibacillus kamchatkensis strain B-2647.</title>
        <authorList>
            <person name="Karlyshev A.V."/>
            <person name="Kudryashova E.B."/>
        </authorList>
    </citation>
    <scope>NUCLEOTIDE SEQUENCE [LARGE SCALE GENOMIC DNA]</scope>
    <source>
        <strain evidence="3 4">VKM B-2647</strain>
    </source>
</reference>
<evidence type="ECO:0000313" key="4">
    <source>
        <dbReference type="Proteomes" id="UP000031967"/>
    </source>
</evidence>
<keyword evidence="2" id="KW-0812">Transmembrane</keyword>
<dbReference type="Pfam" id="PF00499">
    <property type="entry name" value="Oxidored_q3"/>
    <property type="match status" value="1"/>
</dbReference>
<feature type="transmembrane region" description="Helical" evidence="2">
    <location>
        <begin position="103"/>
        <end position="120"/>
    </location>
</feature>
<evidence type="ECO:0000313" key="3">
    <source>
        <dbReference type="EMBL" id="KIL40623.1"/>
    </source>
</evidence>
<keyword evidence="4" id="KW-1185">Reference proteome</keyword>
<keyword evidence="2" id="KW-1133">Transmembrane helix</keyword>
<comment type="caution">
    <text evidence="3">The sequence shown here is derived from an EMBL/GenBank/DDBJ whole genome shotgun (WGS) entry which is preliminary data.</text>
</comment>
<proteinExistence type="inferred from homology"/>